<evidence type="ECO:0000313" key="3">
    <source>
        <dbReference type="Proteomes" id="UP000001307"/>
    </source>
</evidence>
<evidence type="ECO:0000256" key="1">
    <source>
        <dbReference type="SAM" id="Phobius"/>
    </source>
</evidence>
<dbReference type="InParanoid" id="E4XJQ9"/>
<gene>
    <name evidence="2" type="ORF">GSOID_T00012861001</name>
</gene>
<dbReference type="EMBL" id="FN653062">
    <property type="protein sequence ID" value="CBY24693.1"/>
    <property type="molecule type" value="Genomic_DNA"/>
</dbReference>
<keyword evidence="1" id="KW-0812">Transmembrane</keyword>
<keyword evidence="3" id="KW-1185">Reference proteome</keyword>
<dbReference type="AlphaFoldDB" id="E4XJQ9"/>
<keyword evidence="1" id="KW-1133">Transmembrane helix</keyword>
<dbReference type="Proteomes" id="UP000001307">
    <property type="component" value="Unassembled WGS sequence"/>
</dbReference>
<feature type="transmembrane region" description="Helical" evidence="1">
    <location>
        <begin position="77"/>
        <end position="99"/>
    </location>
</feature>
<proteinExistence type="predicted"/>
<organism evidence="2 3">
    <name type="scientific">Oikopleura dioica</name>
    <name type="common">Tunicate</name>
    <dbReference type="NCBI Taxonomy" id="34765"/>
    <lineage>
        <taxon>Eukaryota</taxon>
        <taxon>Metazoa</taxon>
        <taxon>Chordata</taxon>
        <taxon>Tunicata</taxon>
        <taxon>Appendicularia</taxon>
        <taxon>Copelata</taxon>
        <taxon>Oikopleuridae</taxon>
        <taxon>Oikopleura</taxon>
    </lineage>
</organism>
<name>E4XJQ9_OIKDI</name>
<accession>E4XJQ9</accession>
<evidence type="ECO:0000313" key="2">
    <source>
        <dbReference type="EMBL" id="CBY24693.1"/>
    </source>
</evidence>
<reference evidence="2 3" key="1">
    <citation type="journal article" date="2010" name="Science">
        <title>Plasticity of animal genome architecture unmasked by rapid evolution of a pelagic tunicate.</title>
        <authorList>
            <person name="Denoeud F."/>
            <person name="Henriet S."/>
            <person name="Mungpakdee S."/>
            <person name="Aury J.M."/>
            <person name="Da Silva C."/>
            <person name="Brinkmann H."/>
            <person name="Mikhaleva J."/>
            <person name="Olsen L.C."/>
            <person name="Jubin C."/>
            <person name="Canestro C."/>
            <person name="Bouquet J.M."/>
            <person name="Danks G."/>
            <person name="Poulain J."/>
            <person name="Campsteijn C."/>
            <person name="Adamski M."/>
            <person name="Cross I."/>
            <person name="Yadetie F."/>
            <person name="Muffato M."/>
            <person name="Louis A."/>
            <person name="Butcher S."/>
            <person name="Tsagkogeorga G."/>
            <person name="Konrad A."/>
            <person name="Singh S."/>
            <person name="Jensen M.F."/>
            <person name="Cong E.H."/>
            <person name="Eikeseth-Otteraa H."/>
            <person name="Noel B."/>
            <person name="Anthouard V."/>
            <person name="Porcel B.M."/>
            <person name="Kachouri-Lafond R."/>
            <person name="Nishino A."/>
            <person name="Ugolini M."/>
            <person name="Chourrout P."/>
            <person name="Nishida H."/>
            <person name="Aasland R."/>
            <person name="Huzurbazar S."/>
            <person name="Westhof E."/>
            <person name="Delsuc F."/>
            <person name="Lehrach H."/>
            <person name="Reinhardt R."/>
            <person name="Weissenbach J."/>
            <person name="Roy S.W."/>
            <person name="Artiguenave F."/>
            <person name="Postlethwait J.H."/>
            <person name="Manak J.R."/>
            <person name="Thompson E.M."/>
            <person name="Jaillon O."/>
            <person name="Du Pasquier L."/>
            <person name="Boudinot P."/>
            <person name="Liberles D.A."/>
            <person name="Volff J.N."/>
            <person name="Philippe H."/>
            <person name="Lenhard B."/>
            <person name="Roest Crollius H."/>
            <person name="Wincker P."/>
            <person name="Chourrout D."/>
        </authorList>
    </citation>
    <scope>NUCLEOTIDE SEQUENCE [LARGE SCALE GENOMIC DNA]</scope>
</reference>
<keyword evidence="1" id="KW-0472">Membrane</keyword>
<protein>
    <submittedName>
        <fullName evidence="2">Uncharacterized protein</fullName>
    </submittedName>
</protein>
<feature type="transmembrane region" description="Helical" evidence="1">
    <location>
        <begin position="34"/>
        <end position="57"/>
    </location>
</feature>
<sequence>MIYFDKKRQRRALRRIKSSICCSAQNDFGREASLIFASMTLIIVLLPTLWLSTLFLLDTRRMLKDVGKFNFGMKVLFGASLVTCTGYLVKHLMLVIYGIKARKLAKKKNDIFDDEVQKFLFLHRHSQSHLEQGCKFRQKIQSESEAKAKS</sequence>